<evidence type="ECO:0008006" key="3">
    <source>
        <dbReference type="Google" id="ProtNLM"/>
    </source>
</evidence>
<organism evidence="2">
    <name type="scientific">Fagus sylvatica</name>
    <name type="common">Beechnut</name>
    <dbReference type="NCBI Taxonomy" id="28930"/>
    <lineage>
        <taxon>Eukaryota</taxon>
        <taxon>Viridiplantae</taxon>
        <taxon>Streptophyta</taxon>
        <taxon>Embryophyta</taxon>
        <taxon>Tracheophyta</taxon>
        <taxon>Spermatophyta</taxon>
        <taxon>Magnoliopsida</taxon>
        <taxon>eudicotyledons</taxon>
        <taxon>Gunneridae</taxon>
        <taxon>Pentapetalae</taxon>
        <taxon>rosids</taxon>
        <taxon>fabids</taxon>
        <taxon>Fagales</taxon>
        <taxon>Fagaceae</taxon>
        <taxon>Fagus</taxon>
    </lineage>
</organism>
<feature type="region of interest" description="Disordered" evidence="1">
    <location>
        <begin position="94"/>
        <end position="130"/>
    </location>
</feature>
<protein>
    <recommendedName>
        <fullName evidence="3">Retrotransposon gag domain-containing protein</fullName>
    </recommendedName>
</protein>
<feature type="compositionally biased region" description="Basic residues" evidence="1">
    <location>
        <begin position="94"/>
        <end position="103"/>
    </location>
</feature>
<name>A0A2N9IDR5_FAGSY</name>
<gene>
    <name evidence="2" type="ORF">FSB_LOCUS51898</name>
</gene>
<evidence type="ECO:0000313" key="2">
    <source>
        <dbReference type="EMBL" id="SPD24016.1"/>
    </source>
</evidence>
<reference evidence="2" key="1">
    <citation type="submission" date="2018-02" db="EMBL/GenBank/DDBJ databases">
        <authorList>
            <person name="Cohen D.B."/>
            <person name="Kent A.D."/>
        </authorList>
    </citation>
    <scope>NUCLEOTIDE SEQUENCE</scope>
</reference>
<sequence>MFPKYDGRTGNAKEHVRCFVDVLIAHSHDHDLRMKEFSKSFEGHAFSWYASLAPGSRFGWNDLAMHFMKKLFPVDDKVTVADLGREKLTEAVRRTSRLVKKPSKGATGGSSSATRKSWKREREGKNIEVAMVEEPKKDYLSRKRERRDEPPPPINIPEEDFLELLSAWIKDGVVTIPPINKEPSHEERKSSNFCRYHRRKSHHTMDCYTIRAIFHKKISNGKIKFRDKKKTYGMDKVPSEQLESLRALAHIVAGGKFEVLQGTTSKSLGVVEDVITFSRQYALASATHLLLSRCSRCASALASATLSASSRARNLAARRVREVEEEEVGDDTAAFYEEKKHFHYGIYERMRRRKAVKRTNCCPNSLLKIPKPIIIKPVPVLDREEETETETEIETDNTTHQPSFIVFGGNIDDFRATNLMPDGDDDDIEDDPSEEALLVGDQDNQEVEYTNNNNNNMQQLHQYCHDEEDDDTQSSVASSLTPGVILSTISLSHTEYRGLEHESDAESCCGPPAVGSYPYSQGHSRSSN</sequence>
<dbReference type="EMBL" id="OIVN01005780">
    <property type="protein sequence ID" value="SPD24016.1"/>
    <property type="molecule type" value="Genomic_DNA"/>
</dbReference>
<evidence type="ECO:0000256" key="1">
    <source>
        <dbReference type="SAM" id="MobiDB-lite"/>
    </source>
</evidence>
<accession>A0A2N9IDR5</accession>
<proteinExistence type="predicted"/>
<feature type="region of interest" description="Disordered" evidence="1">
    <location>
        <begin position="499"/>
        <end position="528"/>
    </location>
</feature>
<feature type="compositionally biased region" description="Polar residues" evidence="1">
    <location>
        <begin position="518"/>
        <end position="528"/>
    </location>
</feature>
<dbReference type="AlphaFoldDB" id="A0A2N9IDR5"/>